<keyword evidence="1" id="KW-0472">Membrane</keyword>
<evidence type="ECO:0000313" key="3">
    <source>
        <dbReference type="Proteomes" id="UP000291562"/>
    </source>
</evidence>
<keyword evidence="1" id="KW-1133">Transmembrane helix</keyword>
<feature type="transmembrane region" description="Helical" evidence="1">
    <location>
        <begin position="397"/>
        <end position="419"/>
    </location>
</feature>
<dbReference type="PANTHER" id="PTHR21530">
    <property type="entry name" value="PHEROMONE SHUTDOWN PROTEIN"/>
    <property type="match status" value="1"/>
</dbReference>
<dbReference type="CDD" id="cd14726">
    <property type="entry name" value="TraB_PrgY-like"/>
    <property type="match status" value="1"/>
</dbReference>
<dbReference type="InterPro" id="IPR046345">
    <property type="entry name" value="TraB_PrgY-like"/>
</dbReference>
<dbReference type="EMBL" id="CP035704">
    <property type="protein sequence ID" value="QBB70591.1"/>
    <property type="molecule type" value="Genomic_DNA"/>
</dbReference>
<protein>
    <submittedName>
        <fullName evidence="2">TraB/GumN family protein</fullName>
    </submittedName>
</protein>
<feature type="transmembrane region" description="Helical" evidence="1">
    <location>
        <begin position="285"/>
        <end position="303"/>
    </location>
</feature>
<evidence type="ECO:0000256" key="1">
    <source>
        <dbReference type="SAM" id="Phobius"/>
    </source>
</evidence>
<dbReference type="OrthoDB" id="9809330at2"/>
<keyword evidence="3" id="KW-1185">Reference proteome</keyword>
<feature type="transmembrane region" description="Helical" evidence="1">
    <location>
        <begin position="315"/>
        <end position="344"/>
    </location>
</feature>
<dbReference type="NCBIfam" id="TIGR00261">
    <property type="entry name" value="traB"/>
    <property type="match status" value="1"/>
</dbReference>
<dbReference type="AlphaFoldDB" id="A0A411HJC4"/>
<dbReference type="PANTHER" id="PTHR21530:SF7">
    <property type="entry name" value="TRAB DOMAIN-CONTAINING PROTEIN"/>
    <property type="match status" value="1"/>
</dbReference>
<dbReference type="Proteomes" id="UP000291562">
    <property type="component" value="Chromosome"/>
</dbReference>
<evidence type="ECO:0000313" key="2">
    <source>
        <dbReference type="EMBL" id="QBB70591.1"/>
    </source>
</evidence>
<dbReference type="Pfam" id="PF01963">
    <property type="entry name" value="TraB_PrgY_gumN"/>
    <property type="match status" value="1"/>
</dbReference>
<keyword evidence="1" id="KW-0812">Transmembrane</keyword>
<dbReference type="InterPro" id="IPR005230">
    <property type="entry name" value="TraB_bac"/>
</dbReference>
<dbReference type="RefSeq" id="WP_129832849.1">
    <property type="nucleotide sequence ID" value="NZ_CP035704.1"/>
</dbReference>
<gene>
    <name evidence="2" type="ORF">ELE36_09550</name>
</gene>
<name>A0A411HJC4_9GAMM</name>
<accession>A0A411HJC4</accession>
<dbReference type="KEGG" id="xbc:ELE36_09550"/>
<sequence>MTESSALPVAESAPVESGSVLADQPIKYVLRDGIEYVLLGTAHVSRASVAAVRELLETQQFDAVAVELCESRYNSIRNPDALRQLDLFQVIRDGKAGLVAANLALSSFQRRLAEQFGIEPGAEMKAAIDVADTQNLPIWLIDREVGTTLKRAYRSVGFMDRLGIVGGLVGSLFSTDEVNEAEIEKLKQGDMLTSMFDEFAKQSEPLYRSLIAERDSFMAARLREESAGKTSAENIQSVKPFRVLAVLGAGHLAGIERELVAQQEAPAITLAPLKANPPAARWPKVLGLGMLVLIIAAIAYAFTRGASFGTQALQDWVVFTAGGSAIGALIAGAHPLSVLAAALAGPLKPFRPLVPSGAFSAGTELWLRRPQVGDFDALRHDLVEWRGWWRNRVARTLMIFMFTNLGMMLGEYLAAFRIVKRLI</sequence>
<dbReference type="InterPro" id="IPR002816">
    <property type="entry name" value="TraB/PrgY/GumN_fam"/>
</dbReference>
<organism evidence="2 3">
    <name type="scientific">Pseudolysobacter antarcticus</name>
    <dbReference type="NCBI Taxonomy" id="2511995"/>
    <lineage>
        <taxon>Bacteria</taxon>
        <taxon>Pseudomonadati</taxon>
        <taxon>Pseudomonadota</taxon>
        <taxon>Gammaproteobacteria</taxon>
        <taxon>Lysobacterales</taxon>
        <taxon>Rhodanobacteraceae</taxon>
        <taxon>Pseudolysobacter</taxon>
    </lineage>
</organism>
<proteinExistence type="predicted"/>
<reference evidence="2 3" key="1">
    <citation type="submission" date="2019-01" db="EMBL/GenBank/DDBJ databases">
        <title>Pseudolysobacter antarctica gen. nov., sp. nov., isolated from Fildes Peninsula, Antarctica.</title>
        <authorList>
            <person name="Wei Z."/>
            <person name="Peng F."/>
        </authorList>
    </citation>
    <scope>NUCLEOTIDE SEQUENCE [LARGE SCALE GENOMIC DNA]</scope>
    <source>
        <strain evidence="2 3">AQ6-296</strain>
    </source>
</reference>